<gene>
    <name evidence="1" type="ORF">L6452_22918</name>
</gene>
<dbReference type="Proteomes" id="UP001055879">
    <property type="component" value="Linkage Group LG07"/>
</dbReference>
<proteinExistence type="predicted"/>
<name>A0ACB9B1X2_ARCLA</name>
<evidence type="ECO:0000313" key="2">
    <source>
        <dbReference type="Proteomes" id="UP001055879"/>
    </source>
</evidence>
<comment type="caution">
    <text evidence="1">The sequence shown here is derived from an EMBL/GenBank/DDBJ whole genome shotgun (WGS) entry which is preliminary data.</text>
</comment>
<keyword evidence="2" id="KW-1185">Reference proteome</keyword>
<evidence type="ECO:0000313" key="1">
    <source>
        <dbReference type="EMBL" id="KAI3715928.1"/>
    </source>
</evidence>
<protein>
    <submittedName>
        <fullName evidence="1">Uncharacterized protein</fullName>
    </submittedName>
</protein>
<reference evidence="1 2" key="2">
    <citation type="journal article" date="2022" name="Mol. Ecol. Resour.">
        <title>The genomes of chicory, endive, great burdock and yacon provide insights into Asteraceae paleo-polyploidization history and plant inulin production.</title>
        <authorList>
            <person name="Fan W."/>
            <person name="Wang S."/>
            <person name="Wang H."/>
            <person name="Wang A."/>
            <person name="Jiang F."/>
            <person name="Liu H."/>
            <person name="Zhao H."/>
            <person name="Xu D."/>
            <person name="Zhang Y."/>
        </authorList>
    </citation>
    <scope>NUCLEOTIDE SEQUENCE [LARGE SCALE GENOMIC DNA]</scope>
    <source>
        <strain evidence="2">cv. Niubang</strain>
    </source>
</reference>
<dbReference type="EMBL" id="CM042053">
    <property type="protein sequence ID" value="KAI3715928.1"/>
    <property type="molecule type" value="Genomic_DNA"/>
</dbReference>
<accession>A0ACB9B1X2</accession>
<organism evidence="1 2">
    <name type="scientific">Arctium lappa</name>
    <name type="common">Greater burdock</name>
    <name type="synonym">Lappa major</name>
    <dbReference type="NCBI Taxonomy" id="4217"/>
    <lineage>
        <taxon>Eukaryota</taxon>
        <taxon>Viridiplantae</taxon>
        <taxon>Streptophyta</taxon>
        <taxon>Embryophyta</taxon>
        <taxon>Tracheophyta</taxon>
        <taxon>Spermatophyta</taxon>
        <taxon>Magnoliopsida</taxon>
        <taxon>eudicotyledons</taxon>
        <taxon>Gunneridae</taxon>
        <taxon>Pentapetalae</taxon>
        <taxon>asterids</taxon>
        <taxon>campanulids</taxon>
        <taxon>Asterales</taxon>
        <taxon>Asteraceae</taxon>
        <taxon>Carduoideae</taxon>
        <taxon>Cardueae</taxon>
        <taxon>Arctiinae</taxon>
        <taxon>Arctium</taxon>
    </lineage>
</organism>
<reference evidence="2" key="1">
    <citation type="journal article" date="2022" name="Mol. Ecol. Resour.">
        <title>The genomes of chicory, endive, great burdock and yacon provide insights into Asteraceae palaeo-polyploidization history and plant inulin production.</title>
        <authorList>
            <person name="Fan W."/>
            <person name="Wang S."/>
            <person name="Wang H."/>
            <person name="Wang A."/>
            <person name="Jiang F."/>
            <person name="Liu H."/>
            <person name="Zhao H."/>
            <person name="Xu D."/>
            <person name="Zhang Y."/>
        </authorList>
    </citation>
    <scope>NUCLEOTIDE SEQUENCE [LARGE SCALE GENOMIC DNA]</scope>
    <source>
        <strain evidence="2">cv. Niubang</strain>
    </source>
</reference>
<sequence>MGYSHNMSLVYAILIAFLHFSYAQNAPQDYVNAHNKARKEVGVGPVKWDDRLAKLAEYEVNQRKVNCSLLQGPTFYMDCENLAKGELTGAEAVNLWNSKKDVYDYKSNTCRNHVCFRYIMVVWRKTTHIGCARAKCNQSKNWYVVCRYDPPGKYRGGRPY</sequence>